<organism evidence="1">
    <name type="scientific">marine sediment metagenome</name>
    <dbReference type="NCBI Taxonomy" id="412755"/>
    <lineage>
        <taxon>unclassified sequences</taxon>
        <taxon>metagenomes</taxon>
        <taxon>ecological metagenomes</taxon>
    </lineage>
</organism>
<name>A0A0F9DQ38_9ZZZZ</name>
<dbReference type="AlphaFoldDB" id="A0A0F9DQ38"/>
<protein>
    <submittedName>
        <fullName evidence="1">Uncharacterized protein</fullName>
    </submittedName>
</protein>
<evidence type="ECO:0000313" key="1">
    <source>
        <dbReference type="EMBL" id="KKL19776.1"/>
    </source>
</evidence>
<comment type="caution">
    <text evidence="1">The sequence shown here is derived from an EMBL/GenBank/DDBJ whole genome shotgun (WGS) entry which is preliminary data.</text>
</comment>
<sequence length="59" mass="6645">MPEQVKGRASVSSNQMMYGVLLTKQLIEEGWLDVDELAKVRPVIVLVRNYKTVPRESAA</sequence>
<dbReference type="EMBL" id="LAZR01038356">
    <property type="protein sequence ID" value="KKL19776.1"/>
    <property type="molecule type" value="Genomic_DNA"/>
</dbReference>
<reference evidence="1" key="1">
    <citation type="journal article" date="2015" name="Nature">
        <title>Complex archaea that bridge the gap between prokaryotes and eukaryotes.</title>
        <authorList>
            <person name="Spang A."/>
            <person name="Saw J.H."/>
            <person name="Jorgensen S.L."/>
            <person name="Zaremba-Niedzwiedzka K."/>
            <person name="Martijn J."/>
            <person name="Lind A.E."/>
            <person name="van Eijk R."/>
            <person name="Schleper C."/>
            <person name="Guy L."/>
            <person name="Ettema T.J."/>
        </authorList>
    </citation>
    <scope>NUCLEOTIDE SEQUENCE</scope>
</reference>
<accession>A0A0F9DQ38</accession>
<gene>
    <name evidence="1" type="ORF">LCGC14_2462100</name>
</gene>
<proteinExistence type="predicted"/>